<dbReference type="AlphaFoldDB" id="A0A2G6KG28"/>
<evidence type="ECO:0000256" key="1">
    <source>
        <dbReference type="ARBA" id="ARBA00023002"/>
    </source>
</evidence>
<name>A0A2G6KG28_9BACT</name>
<dbReference type="Proteomes" id="UP000230821">
    <property type="component" value="Unassembled WGS sequence"/>
</dbReference>
<dbReference type="InterPro" id="IPR036111">
    <property type="entry name" value="Mal/L-sulfo/L-lacto_DH-like_sf"/>
</dbReference>
<comment type="caution">
    <text evidence="2">The sequence shown here is derived from an EMBL/GenBank/DDBJ whole genome shotgun (WGS) entry which is preliminary data.</text>
</comment>
<dbReference type="Pfam" id="PF02615">
    <property type="entry name" value="Ldh_2"/>
    <property type="match status" value="1"/>
</dbReference>
<dbReference type="InterPro" id="IPR043144">
    <property type="entry name" value="Mal/L-sulf/L-lact_DH-like_ah"/>
</dbReference>
<dbReference type="PANTHER" id="PTHR11091">
    <property type="entry name" value="OXIDOREDUCTASE-RELATED"/>
    <property type="match status" value="1"/>
</dbReference>
<dbReference type="InterPro" id="IPR043143">
    <property type="entry name" value="Mal/L-sulf/L-lact_DH-like_NADP"/>
</dbReference>
<keyword evidence="1" id="KW-0560">Oxidoreductase</keyword>
<evidence type="ECO:0000313" key="2">
    <source>
        <dbReference type="EMBL" id="PIE33759.1"/>
    </source>
</evidence>
<dbReference type="Gene3D" id="3.30.1370.60">
    <property type="entry name" value="Hypothetical oxidoreductase yiak, domain 2"/>
    <property type="match status" value="1"/>
</dbReference>
<protein>
    <submittedName>
        <fullName evidence="2">3-dehydro-L-gulonate 2-dehydrogenase</fullName>
    </submittedName>
</protein>
<dbReference type="PANTHER" id="PTHR11091:SF3">
    <property type="entry name" value="2,3-DIKETO-L-GULONATE REDUCTASE"/>
    <property type="match status" value="1"/>
</dbReference>
<evidence type="ECO:0000313" key="3">
    <source>
        <dbReference type="Proteomes" id="UP000230821"/>
    </source>
</evidence>
<dbReference type="GO" id="GO:0016491">
    <property type="term" value="F:oxidoreductase activity"/>
    <property type="evidence" value="ECO:0007669"/>
    <property type="project" value="UniProtKB-KW"/>
</dbReference>
<dbReference type="InterPro" id="IPR003767">
    <property type="entry name" value="Malate/L-lactate_DH-like"/>
</dbReference>
<dbReference type="EMBL" id="PDSK01000095">
    <property type="protein sequence ID" value="PIE33759.1"/>
    <property type="molecule type" value="Genomic_DNA"/>
</dbReference>
<sequence>MRVSFEELYQELLRVLLKKGFAEERAQLCAKIFTESSRDGVYSHGLNKFPIFVKYIDKGYVRVNALPEKIADFGSLERWDGNYGPGPLNAHFCMNRSIELAKEHGIGCVALRNTNHWMRGGTYGWQAADAGCIAICFTNTIPNMPPWGGAERRIGNNPFVIAVPREGGHIVLDMAMSLFSYGKMGVTRSKGELLPFDGGHDSEGHLTRDPDAILKSKRPLPAGYWKGSGLSIMLDLLVTILSEGRASSVIGEIQDEKGVSQCFLCIDTEKQHQPGYVDQVANTLLDDLHDTPPLHEGGAVSYPGERTLKTRQENIEKGIPVDEKKWQQLKEM</sequence>
<reference evidence="2 3" key="1">
    <citation type="submission" date="2017-10" db="EMBL/GenBank/DDBJ databases">
        <title>Novel microbial diversity and functional potential in the marine mammal oral microbiome.</title>
        <authorList>
            <person name="Dudek N.K."/>
            <person name="Sun C.L."/>
            <person name="Burstein D."/>
            <person name="Kantor R.S."/>
            <person name="Aliaga Goltsman D.S."/>
            <person name="Bik E.M."/>
            <person name="Thomas B.C."/>
            <person name="Banfield J.F."/>
            <person name="Relman D.A."/>
        </authorList>
    </citation>
    <scope>NUCLEOTIDE SEQUENCE [LARGE SCALE GENOMIC DNA]</scope>
    <source>
        <strain evidence="2">DOLJORAL78_47_16</strain>
    </source>
</reference>
<organism evidence="2 3">
    <name type="scientific">candidate division KSB3 bacterium</name>
    <dbReference type="NCBI Taxonomy" id="2044937"/>
    <lineage>
        <taxon>Bacteria</taxon>
        <taxon>candidate division KSB3</taxon>
    </lineage>
</organism>
<dbReference type="Gene3D" id="1.10.1530.10">
    <property type="match status" value="1"/>
</dbReference>
<proteinExistence type="predicted"/>
<gene>
    <name evidence="2" type="ORF">CSA56_10505</name>
</gene>
<dbReference type="NCBIfam" id="NF009750">
    <property type="entry name" value="PRK13260.1"/>
    <property type="match status" value="1"/>
</dbReference>
<accession>A0A2G6KG28</accession>
<dbReference type="SUPFAM" id="SSF89733">
    <property type="entry name" value="L-sulfolactate dehydrogenase-like"/>
    <property type="match status" value="1"/>
</dbReference>